<sequence>MGPFVFRAAFAVFICSSLTGIAAADPATGSLLSARQPLFSMQGGAKTAVTSASLFVGEAEGGLFAALPGRLDTPLQRGGRTAARLRDLIASAEAGRAGYDAVQHGARIKPPKAPTHMTLQEIYAWIDATPGQPHAIGRYQFIPATLRHSAKRLGLSPKTRFSPATQDRLADLLLGDAGLMKVKTGEITLDAFMLNLARIWAGLPVASGRSYYDGVAGNKATMSYATYSRQVRAILGG</sequence>
<organism evidence="2 3">
    <name type="scientific">Roseovarius faecimaris</name>
    <dbReference type="NCBI Taxonomy" id="2494550"/>
    <lineage>
        <taxon>Bacteria</taxon>
        <taxon>Pseudomonadati</taxon>
        <taxon>Pseudomonadota</taxon>
        <taxon>Alphaproteobacteria</taxon>
        <taxon>Rhodobacterales</taxon>
        <taxon>Roseobacteraceae</taxon>
        <taxon>Roseovarius</taxon>
    </lineage>
</organism>
<dbReference type="Gene3D" id="1.10.530.10">
    <property type="match status" value="1"/>
</dbReference>
<dbReference type="SUPFAM" id="SSF53955">
    <property type="entry name" value="Lysozyme-like"/>
    <property type="match status" value="1"/>
</dbReference>
<proteinExistence type="predicted"/>
<evidence type="ECO:0000313" key="2">
    <source>
        <dbReference type="EMBL" id="QGX97645.1"/>
    </source>
</evidence>
<feature type="signal peptide" evidence="1">
    <location>
        <begin position="1"/>
        <end position="24"/>
    </location>
</feature>
<dbReference type="AlphaFoldDB" id="A0A6I6IM46"/>
<keyword evidence="3" id="KW-1185">Reference proteome</keyword>
<reference evidence="3" key="1">
    <citation type="submission" date="2018-12" db="EMBL/GenBank/DDBJ databases">
        <title>Complete genome sequence of Roseovarius sp. MME-070.</title>
        <authorList>
            <person name="Nam Y.-D."/>
            <person name="Kang J."/>
            <person name="Chung W.-H."/>
            <person name="Park Y.S."/>
        </authorList>
    </citation>
    <scope>NUCLEOTIDE SEQUENCE [LARGE SCALE GENOMIC DNA]</scope>
    <source>
        <strain evidence="3">MME-070</strain>
    </source>
</reference>
<dbReference type="OrthoDB" id="7851400at2"/>
<keyword evidence="1" id="KW-0732">Signal</keyword>
<dbReference type="InterPro" id="IPR023346">
    <property type="entry name" value="Lysozyme-like_dom_sf"/>
</dbReference>
<dbReference type="Proteomes" id="UP000428330">
    <property type="component" value="Chromosome"/>
</dbReference>
<feature type="chain" id="PRO_5026346449" description="Lytic transglycosylase domain-containing protein" evidence="1">
    <location>
        <begin position="25"/>
        <end position="237"/>
    </location>
</feature>
<dbReference type="EMBL" id="CP034348">
    <property type="protein sequence ID" value="QGX97645.1"/>
    <property type="molecule type" value="Genomic_DNA"/>
</dbReference>
<gene>
    <name evidence="2" type="ORF">EI983_04855</name>
</gene>
<dbReference type="KEGG" id="rom:EI983_04855"/>
<evidence type="ECO:0008006" key="4">
    <source>
        <dbReference type="Google" id="ProtNLM"/>
    </source>
</evidence>
<dbReference type="RefSeq" id="WP_157706278.1">
    <property type="nucleotide sequence ID" value="NZ_CP034348.1"/>
</dbReference>
<protein>
    <recommendedName>
        <fullName evidence="4">Lytic transglycosylase domain-containing protein</fullName>
    </recommendedName>
</protein>
<evidence type="ECO:0000256" key="1">
    <source>
        <dbReference type="SAM" id="SignalP"/>
    </source>
</evidence>
<accession>A0A6I6IM46</accession>
<name>A0A6I6IM46_9RHOB</name>
<evidence type="ECO:0000313" key="3">
    <source>
        <dbReference type="Proteomes" id="UP000428330"/>
    </source>
</evidence>